<dbReference type="PROSITE" id="PS50802">
    <property type="entry name" value="OTU"/>
    <property type="match status" value="1"/>
</dbReference>
<evidence type="ECO:0000313" key="5">
    <source>
        <dbReference type="EMBL" id="KAJ8433308.1"/>
    </source>
</evidence>
<dbReference type="InterPro" id="IPR038765">
    <property type="entry name" value="Papain-like_cys_pep_sf"/>
</dbReference>
<comment type="subcellular location">
    <subcellularLocation>
        <location evidence="3">Cytoplasm</location>
    </subcellularLocation>
</comment>
<feature type="domain" description="OTU" evidence="4">
    <location>
        <begin position="158"/>
        <end position="304"/>
    </location>
</feature>
<comment type="caution">
    <text evidence="5">The sequence shown here is derived from an EMBL/GenBank/DDBJ whole genome shotgun (WGS) entry which is preliminary data.</text>
</comment>
<dbReference type="GO" id="GO:0004843">
    <property type="term" value="F:cysteine-type deubiquitinase activity"/>
    <property type="evidence" value="ECO:0007669"/>
    <property type="project" value="UniProtKB-UniRule"/>
</dbReference>
<dbReference type="GO" id="GO:0036503">
    <property type="term" value="P:ERAD pathway"/>
    <property type="evidence" value="ECO:0007669"/>
    <property type="project" value="TreeGrafter"/>
</dbReference>
<dbReference type="SUPFAM" id="SSF54001">
    <property type="entry name" value="Cysteine proteinases"/>
    <property type="match status" value="1"/>
</dbReference>
<reference evidence="5" key="1">
    <citation type="submission" date="2022-04" db="EMBL/GenBank/DDBJ databases">
        <title>Carnegiea gigantea Genome sequencing and assembly v2.</title>
        <authorList>
            <person name="Copetti D."/>
            <person name="Sanderson M.J."/>
            <person name="Burquez A."/>
            <person name="Wojciechowski M.F."/>
        </authorList>
    </citation>
    <scope>NUCLEOTIDE SEQUENCE</scope>
    <source>
        <strain evidence="5">SGP5-SGP5p</strain>
        <tissue evidence="5">Aerial part</tissue>
    </source>
</reference>
<dbReference type="Proteomes" id="UP001153076">
    <property type="component" value="Unassembled WGS sequence"/>
</dbReference>
<accession>A0A9Q1JYQ9</accession>
<dbReference type="PANTHER" id="PTHR13312:SF6">
    <property type="entry name" value="UBIQUITIN THIOESTERASE OTU"/>
    <property type="match status" value="1"/>
</dbReference>
<dbReference type="GO" id="GO:0005829">
    <property type="term" value="C:cytosol"/>
    <property type="evidence" value="ECO:0007669"/>
    <property type="project" value="TreeGrafter"/>
</dbReference>
<keyword evidence="3" id="KW-0788">Thiol protease</keyword>
<evidence type="ECO:0000256" key="2">
    <source>
        <dbReference type="ARBA" id="ARBA00022801"/>
    </source>
</evidence>
<evidence type="ECO:0000259" key="4">
    <source>
        <dbReference type="PROSITE" id="PS50802"/>
    </source>
</evidence>
<gene>
    <name evidence="5" type="ORF">Cgig2_012876</name>
</gene>
<dbReference type="GO" id="GO:0016579">
    <property type="term" value="P:protein deubiquitination"/>
    <property type="evidence" value="ECO:0007669"/>
    <property type="project" value="TreeGrafter"/>
</dbReference>
<dbReference type="GO" id="GO:0005634">
    <property type="term" value="C:nucleus"/>
    <property type="evidence" value="ECO:0007669"/>
    <property type="project" value="TreeGrafter"/>
</dbReference>
<keyword evidence="3" id="KW-0833">Ubl conjugation pathway</keyword>
<dbReference type="FunFam" id="3.90.70.80:FF:000007">
    <property type="entry name" value="OTU domain-containing protein"/>
    <property type="match status" value="1"/>
</dbReference>
<proteinExistence type="predicted"/>
<dbReference type="GO" id="GO:0030968">
    <property type="term" value="P:endoplasmic reticulum unfolded protein response"/>
    <property type="evidence" value="ECO:0007669"/>
    <property type="project" value="TreeGrafter"/>
</dbReference>
<dbReference type="CDD" id="cd22760">
    <property type="entry name" value="OTU_plant_OTU4-like"/>
    <property type="match status" value="1"/>
</dbReference>
<organism evidence="5 6">
    <name type="scientific">Carnegiea gigantea</name>
    <dbReference type="NCBI Taxonomy" id="171969"/>
    <lineage>
        <taxon>Eukaryota</taxon>
        <taxon>Viridiplantae</taxon>
        <taxon>Streptophyta</taxon>
        <taxon>Embryophyta</taxon>
        <taxon>Tracheophyta</taxon>
        <taxon>Spermatophyta</taxon>
        <taxon>Magnoliopsida</taxon>
        <taxon>eudicotyledons</taxon>
        <taxon>Gunneridae</taxon>
        <taxon>Pentapetalae</taxon>
        <taxon>Caryophyllales</taxon>
        <taxon>Cactineae</taxon>
        <taxon>Cactaceae</taxon>
        <taxon>Cactoideae</taxon>
        <taxon>Echinocereeae</taxon>
        <taxon>Carnegiea</taxon>
    </lineage>
</organism>
<keyword evidence="3" id="KW-0963">Cytoplasm</keyword>
<dbReference type="EC" id="3.4.19.12" evidence="3"/>
<dbReference type="InterPro" id="IPR003323">
    <property type="entry name" value="OTU_dom"/>
</dbReference>
<sequence length="308" mass="35016">MLGVLCAKPPKPWILSPHTFSLLHHHHHHHHLHQQTPLTSDDPRRIHQPSGGAFIWRVAVPAVDGGGDWRRDYLRRPPLQNGEGSWNVAWDARPARWLHRLDFAYLLVGVLLCLSPIDWKEVVNSDASSELGNVDCECEEVGGKGGDCVEEESDSPNYRVTGVLADGRCLFRAIAHGACLQSGEEAPDENRQRELADELRARVVDEFLKRREEIEWLSFSCKFIEGEFDAYVKRIQEPYVWGGEPELLMASHYLKTPISVFMKDTSTGNLKNIANYGEEYHKEKEFPINVLFHGYGHYDILESSSNPV</sequence>
<evidence type="ECO:0000313" key="6">
    <source>
        <dbReference type="Proteomes" id="UP001153076"/>
    </source>
</evidence>
<protein>
    <recommendedName>
        <fullName evidence="3">Ubiquitin thioesterase OTU</fullName>
        <ecNumber evidence="3">3.4.19.12</ecNumber>
    </recommendedName>
</protein>
<dbReference type="AlphaFoldDB" id="A0A9Q1JYQ9"/>
<evidence type="ECO:0000256" key="1">
    <source>
        <dbReference type="ARBA" id="ARBA00000707"/>
    </source>
</evidence>
<keyword evidence="6" id="KW-1185">Reference proteome</keyword>
<name>A0A9Q1JYQ9_9CARY</name>
<comment type="function">
    <text evidence="3">Hydrolase that can remove conjugated ubiquitin from proteins and may therefore play an important regulatory role at the level of protein turnover by preventing degradation.</text>
</comment>
<evidence type="ECO:0000256" key="3">
    <source>
        <dbReference type="RuleBase" id="RU367104"/>
    </source>
</evidence>
<comment type="catalytic activity">
    <reaction evidence="1 3">
        <text>Thiol-dependent hydrolysis of ester, thioester, amide, peptide and isopeptide bonds formed by the C-terminal Gly of ubiquitin (a 76-residue protein attached to proteins as an intracellular targeting signal).</text>
        <dbReference type="EC" id="3.4.19.12"/>
    </reaction>
</comment>
<keyword evidence="3" id="KW-0645">Protease</keyword>
<dbReference type="Gene3D" id="3.90.70.80">
    <property type="match status" value="1"/>
</dbReference>
<keyword evidence="2 3" id="KW-0378">Hydrolase</keyword>
<dbReference type="InterPro" id="IPR047947">
    <property type="entry name" value="OTU4_OTU"/>
</dbReference>
<dbReference type="OrthoDB" id="409956at2759"/>
<dbReference type="Pfam" id="PF02338">
    <property type="entry name" value="OTU"/>
    <property type="match status" value="1"/>
</dbReference>
<dbReference type="EMBL" id="JAKOGI010000550">
    <property type="protein sequence ID" value="KAJ8433308.1"/>
    <property type="molecule type" value="Genomic_DNA"/>
</dbReference>
<dbReference type="PANTHER" id="PTHR13312">
    <property type="entry name" value="HIV-INDUCED PROTEIN-7-LIKE PROTEASE"/>
    <property type="match status" value="1"/>
</dbReference>